<dbReference type="AlphaFoldDB" id="A0AA36IGN5"/>
<dbReference type="EMBL" id="CAUJNA010001521">
    <property type="protein sequence ID" value="CAJ1387441.1"/>
    <property type="molecule type" value="Genomic_DNA"/>
</dbReference>
<name>A0AA36IGN5_9DINO</name>
<gene>
    <name evidence="2" type="ORF">EVOR1521_LOCUS13523</name>
</gene>
<keyword evidence="3" id="KW-1185">Reference proteome</keyword>
<sequence length="815" mass="90287">MPPKFTCASSHQEVSLLQCFDFDDLPSRSTSCVLYRSQRPTLAFADSPIVLVNKPEKIFKVLGFVDTLTVVTIVDGKSDKFADQLPAIKKNFKSAQNIRTYIGAATGSKLFALVLEGYASKGPWAYECFCASPRFRTGFGKGLVKHIPPQPINAVSVNKFFNPIAAVRRTDQRLQQHDQCVTPAEPGDSTDHTSQPGDTHGAAVEDKHVQDSTNLLLPNTQGTPGTGSNEMPSPEQQLQLLHCDPDGHSHPNKDNRTHGAHGDDTHANDQASAAPDPPESQPANVVLSSPETSPPECHLADASTLHQPDPVCSDQQQCHVTADSDAAKTFDYLNRWPDRFINTYANLDEKYHDTSMDACDMAIDISSGSNSSRSLQKLCDKMSIASYSTAFSGIDSPGTAFAQLRAAASAVASSSLRAPDHLHACEWNTSSRNECLTHPHRPLCMFNDIGQFLQTSLQPMLADLTNGDKLECVDTFPRSVFHELLDMYDWCFDVLSPVQYAWPVTRSDATELQAELDWASKRPESRWSREHADDRAVVDYHSADGATVWEACLTECEHRFYQSYLLNFPDSVYSLNQDPAIKPMYAHGKVLMTLIASVNLLMSSRHRRWMTMKETLTVQVNDIFPDLNGRVLLDAIWEVYGVGMGERKTIQFFQDSNVPDQSLPFASRVRNLARHSVFNPRQQEGVKAAYVKSCKARGICESVRGEAWATQPTANDDGRMGPYLLISSASLVEAFYTALNEEPGNPNLIATLRHGIQVRILSSRTPPGICKYLTKLHNRFHGGASTNFLELIGFIPDAARYEESLKRLSLNLCWG</sequence>
<feature type="compositionally biased region" description="Polar residues" evidence="1">
    <location>
        <begin position="281"/>
        <end position="291"/>
    </location>
</feature>
<evidence type="ECO:0000313" key="2">
    <source>
        <dbReference type="EMBL" id="CAJ1387441.1"/>
    </source>
</evidence>
<proteinExistence type="predicted"/>
<protein>
    <submittedName>
        <fullName evidence="2">Uncharacterized protein</fullName>
    </submittedName>
</protein>
<feature type="region of interest" description="Disordered" evidence="1">
    <location>
        <begin position="171"/>
        <end position="202"/>
    </location>
</feature>
<feature type="compositionally biased region" description="Basic and acidic residues" evidence="1">
    <location>
        <begin position="243"/>
        <end position="267"/>
    </location>
</feature>
<organism evidence="2 3">
    <name type="scientific">Effrenium voratum</name>
    <dbReference type="NCBI Taxonomy" id="2562239"/>
    <lineage>
        <taxon>Eukaryota</taxon>
        <taxon>Sar</taxon>
        <taxon>Alveolata</taxon>
        <taxon>Dinophyceae</taxon>
        <taxon>Suessiales</taxon>
        <taxon>Symbiodiniaceae</taxon>
        <taxon>Effrenium</taxon>
    </lineage>
</organism>
<comment type="caution">
    <text evidence="2">The sequence shown here is derived from an EMBL/GenBank/DDBJ whole genome shotgun (WGS) entry which is preliminary data.</text>
</comment>
<reference evidence="2" key="1">
    <citation type="submission" date="2023-08" db="EMBL/GenBank/DDBJ databases">
        <authorList>
            <person name="Chen Y."/>
            <person name="Shah S."/>
            <person name="Dougan E. K."/>
            <person name="Thang M."/>
            <person name="Chan C."/>
        </authorList>
    </citation>
    <scope>NUCLEOTIDE SEQUENCE</scope>
</reference>
<accession>A0AA36IGN5</accession>
<evidence type="ECO:0000313" key="3">
    <source>
        <dbReference type="Proteomes" id="UP001178507"/>
    </source>
</evidence>
<dbReference type="Proteomes" id="UP001178507">
    <property type="component" value="Unassembled WGS sequence"/>
</dbReference>
<feature type="region of interest" description="Disordered" evidence="1">
    <location>
        <begin position="214"/>
        <end position="313"/>
    </location>
</feature>
<feature type="compositionally biased region" description="Polar residues" evidence="1">
    <location>
        <begin position="214"/>
        <end position="239"/>
    </location>
</feature>
<evidence type="ECO:0000256" key="1">
    <source>
        <dbReference type="SAM" id="MobiDB-lite"/>
    </source>
</evidence>